<feature type="region of interest" description="Disordered" evidence="1">
    <location>
        <begin position="160"/>
        <end position="188"/>
    </location>
</feature>
<evidence type="ECO:0000313" key="2">
    <source>
        <dbReference type="EMBL" id="CAH3118619.1"/>
    </source>
</evidence>
<accession>A0ABN8NSB1</accession>
<dbReference type="Gene3D" id="3.30.70.1820">
    <property type="entry name" value="L1 transposable element, RRM domain"/>
    <property type="match status" value="1"/>
</dbReference>
<feature type="compositionally biased region" description="Polar residues" evidence="1">
    <location>
        <begin position="179"/>
        <end position="188"/>
    </location>
</feature>
<evidence type="ECO:0000313" key="3">
    <source>
        <dbReference type="Proteomes" id="UP001159405"/>
    </source>
</evidence>
<name>A0ABN8NSB1_9CNID</name>
<dbReference type="EMBL" id="CALNXK010000032">
    <property type="protein sequence ID" value="CAH3118619.1"/>
    <property type="molecule type" value="Genomic_DNA"/>
</dbReference>
<organism evidence="2 3">
    <name type="scientific">Porites lobata</name>
    <dbReference type="NCBI Taxonomy" id="104759"/>
    <lineage>
        <taxon>Eukaryota</taxon>
        <taxon>Metazoa</taxon>
        <taxon>Cnidaria</taxon>
        <taxon>Anthozoa</taxon>
        <taxon>Hexacorallia</taxon>
        <taxon>Scleractinia</taxon>
        <taxon>Fungiina</taxon>
        <taxon>Poritidae</taxon>
        <taxon>Porites</taxon>
    </lineage>
</organism>
<feature type="compositionally biased region" description="Basic and acidic residues" evidence="1">
    <location>
        <begin position="160"/>
        <end position="177"/>
    </location>
</feature>
<dbReference type="Proteomes" id="UP001159405">
    <property type="component" value="Unassembled WGS sequence"/>
</dbReference>
<evidence type="ECO:0000256" key="1">
    <source>
        <dbReference type="SAM" id="MobiDB-lite"/>
    </source>
</evidence>
<comment type="caution">
    <text evidence="2">The sequence shown here is derived from an EMBL/GenBank/DDBJ whole genome shotgun (WGS) entry which is preliminary data.</text>
</comment>
<feature type="region of interest" description="Disordered" evidence="1">
    <location>
        <begin position="1"/>
        <end position="56"/>
    </location>
</feature>
<keyword evidence="3" id="KW-1185">Reference proteome</keyword>
<proteinExistence type="predicted"/>
<protein>
    <submittedName>
        <fullName evidence="2">Uncharacterized protein</fullName>
    </submittedName>
</protein>
<sequence length="188" mass="21571">MAEIFNNLLNKRTFRSSDSSDDATTSPEAKKPMKYDSPLTVGPEQEEDEEKSQELAKAQAEIAELTRKVQKHEEAVKETESESLYLEAYSRRENIKFMNIEEGPPVQPEDTEGILRGFLERELGYVDTQNVEFQRVDRTGKTKDENPRLMLARFLRCTRPEAKNKQSGKESGPDLKEVYSSTKTTFQI</sequence>
<reference evidence="2 3" key="1">
    <citation type="submission" date="2022-05" db="EMBL/GenBank/DDBJ databases">
        <authorList>
            <consortium name="Genoscope - CEA"/>
            <person name="William W."/>
        </authorList>
    </citation>
    <scope>NUCLEOTIDE SEQUENCE [LARGE SCALE GENOMIC DNA]</scope>
</reference>
<gene>
    <name evidence="2" type="ORF">PLOB_00026799</name>
</gene>